<accession>A0AAC9FF27</accession>
<dbReference type="Proteomes" id="UP000076088">
    <property type="component" value="Chromosome"/>
</dbReference>
<name>A0AAC9FF27_SPHMC</name>
<keyword evidence="2" id="KW-1185">Reference proteome</keyword>
<organism evidence="1 2">
    <name type="scientific">Sphingopyxis macrogoltabida</name>
    <name type="common">Sphingomonas macrogoltabidus</name>
    <dbReference type="NCBI Taxonomy" id="33050"/>
    <lineage>
        <taxon>Bacteria</taxon>
        <taxon>Pseudomonadati</taxon>
        <taxon>Pseudomonadota</taxon>
        <taxon>Alphaproteobacteria</taxon>
        <taxon>Sphingomonadales</taxon>
        <taxon>Sphingomonadaceae</taxon>
        <taxon>Sphingopyxis</taxon>
    </lineage>
</organism>
<reference evidence="2" key="1">
    <citation type="submission" date="2015-11" db="EMBL/GenBank/DDBJ databases">
        <title>Complete genome sequence of a polyethylene-glycol degrader Sphingopyxis macrogoltabida 203N (NBRC 111659).</title>
        <authorList>
            <person name="Yoshiyuki O."/>
            <person name="Shouta N."/>
            <person name="Nagata Y."/>
            <person name="Numata M."/>
            <person name="Tsuchikane K."/>
            <person name="Hosoyama A."/>
            <person name="Yamazoe A."/>
            <person name="Tsuda M."/>
            <person name="Fujita N."/>
            <person name="Kawai F."/>
        </authorList>
    </citation>
    <scope>NUCLEOTIDE SEQUENCE [LARGE SCALE GENOMIC DNA]</scope>
    <source>
        <strain evidence="2">203N</strain>
    </source>
</reference>
<dbReference type="AlphaFoldDB" id="A0AAC9FF27"/>
<protein>
    <submittedName>
        <fullName evidence="1">Transposase</fullName>
    </submittedName>
</protein>
<reference evidence="1 2" key="2">
    <citation type="journal article" date="2016" name="Genome Announc.">
        <title>Complete Genome Sequence of Sphingopyxis macrogoltabida Strain 203N (NBRC 111659), a Polyethylene Glycol Degrader.</title>
        <authorList>
            <person name="Ohtsubo Y."/>
            <person name="Nonoyama S."/>
            <person name="Nagata Y."/>
            <person name="Numata M."/>
            <person name="Tsuchikane K."/>
            <person name="Hosoyama A."/>
            <person name="Yamazoe A."/>
            <person name="Tsuda M."/>
            <person name="Fujita N."/>
            <person name="Kawai F."/>
        </authorList>
    </citation>
    <scope>NUCLEOTIDE SEQUENCE [LARGE SCALE GENOMIC DNA]</scope>
    <source>
        <strain evidence="1 2">203N</strain>
    </source>
</reference>
<evidence type="ECO:0000313" key="2">
    <source>
        <dbReference type="Proteomes" id="UP000076088"/>
    </source>
</evidence>
<dbReference type="EMBL" id="CP013344">
    <property type="protein sequence ID" value="AMU88188.1"/>
    <property type="molecule type" value="Genomic_DNA"/>
</dbReference>
<evidence type="ECO:0000313" key="1">
    <source>
        <dbReference type="EMBL" id="AMU88188.1"/>
    </source>
</evidence>
<proteinExistence type="predicted"/>
<sequence>MTHLRAAPFQHLEHIRCPVQARLPLDDVFIALKDVIPHLTRSSLHRCLQRHGISRLPKADREKPKKFKKYEIGYFHVDIAELRYEGGRGFLYVEVDRTSKLVFARIYRRATKLAAAAFLRVLIKTVPYRIRKR</sequence>
<gene>
    <name evidence="1" type="ORF">ATM17_03870</name>
</gene>